<evidence type="ECO:0000256" key="5">
    <source>
        <dbReference type="ARBA" id="ARBA00023136"/>
    </source>
</evidence>
<accession>A0ABP0ZQZ8</accession>
<keyword evidence="3 7" id="KW-1133">Transmembrane helix</keyword>
<feature type="transmembrane region" description="Helical" evidence="7">
    <location>
        <begin position="511"/>
        <end position="529"/>
    </location>
</feature>
<evidence type="ECO:0000313" key="8">
    <source>
        <dbReference type="EMBL" id="CAK9439460.1"/>
    </source>
</evidence>
<evidence type="ECO:0000256" key="1">
    <source>
        <dbReference type="ARBA" id="ARBA00004225"/>
    </source>
</evidence>
<protein>
    <recommendedName>
        <fullName evidence="10">Nuclear control of ATPase protein 2</fullName>
    </recommendedName>
</protein>
<dbReference type="EMBL" id="OZ022408">
    <property type="protein sequence ID" value="CAK9439460.1"/>
    <property type="molecule type" value="Genomic_DNA"/>
</dbReference>
<evidence type="ECO:0008006" key="10">
    <source>
        <dbReference type="Google" id="ProtNLM"/>
    </source>
</evidence>
<proteinExistence type="predicted"/>
<evidence type="ECO:0000256" key="4">
    <source>
        <dbReference type="ARBA" id="ARBA00023128"/>
    </source>
</evidence>
<evidence type="ECO:0000256" key="7">
    <source>
        <dbReference type="SAM" id="Phobius"/>
    </source>
</evidence>
<dbReference type="RefSeq" id="XP_066830508.1">
    <property type="nucleotide sequence ID" value="XM_066973695.1"/>
</dbReference>
<dbReference type="GeneID" id="92208766"/>
<keyword evidence="4" id="KW-0496">Mitochondrion</keyword>
<keyword evidence="5 7" id="KW-0472">Membrane</keyword>
<dbReference type="InterPro" id="IPR013946">
    <property type="entry name" value="NCA2-like"/>
</dbReference>
<dbReference type="Proteomes" id="UP001497383">
    <property type="component" value="Chromosome 4"/>
</dbReference>
<feature type="region of interest" description="Disordered" evidence="6">
    <location>
        <begin position="572"/>
        <end position="591"/>
    </location>
</feature>
<gene>
    <name evidence="8" type="ORF">LODBEIA_P35700</name>
</gene>
<dbReference type="PANTHER" id="PTHR28234">
    <property type="entry name" value="NUCLEAR CONTROL OF ATPASE PROTEIN 2"/>
    <property type="match status" value="1"/>
</dbReference>
<evidence type="ECO:0000256" key="3">
    <source>
        <dbReference type="ARBA" id="ARBA00022989"/>
    </source>
</evidence>
<name>A0ABP0ZQZ8_9ASCO</name>
<reference evidence="8 9" key="1">
    <citation type="submission" date="2024-03" db="EMBL/GenBank/DDBJ databases">
        <authorList>
            <person name="Brejova B."/>
        </authorList>
    </citation>
    <scope>NUCLEOTIDE SEQUENCE [LARGE SCALE GENOMIC DNA]</scope>
    <source>
        <strain evidence="8 9">CBS 14171</strain>
    </source>
</reference>
<evidence type="ECO:0000256" key="2">
    <source>
        <dbReference type="ARBA" id="ARBA00022692"/>
    </source>
</evidence>
<evidence type="ECO:0000256" key="6">
    <source>
        <dbReference type="SAM" id="MobiDB-lite"/>
    </source>
</evidence>
<keyword evidence="9" id="KW-1185">Reference proteome</keyword>
<dbReference type="PANTHER" id="PTHR28234:SF1">
    <property type="entry name" value="NUCLEAR CONTROL OF ATPASE PROTEIN 2"/>
    <property type="match status" value="1"/>
</dbReference>
<organism evidence="8 9">
    <name type="scientific">Lodderomyces beijingensis</name>
    <dbReference type="NCBI Taxonomy" id="1775926"/>
    <lineage>
        <taxon>Eukaryota</taxon>
        <taxon>Fungi</taxon>
        <taxon>Dikarya</taxon>
        <taxon>Ascomycota</taxon>
        <taxon>Saccharomycotina</taxon>
        <taxon>Pichiomycetes</taxon>
        <taxon>Debaryomycetaceae</taxon>
        <taxon>Candida/Lodderomyces clade</taxon>
        <taxon>Lodderomyces</taxon>
    </lineage>
</organism>
<comment type="subcellular location">
    <subcellularLocation>
        <location evidence="1">Mitochondrion membrane</location>
        <topology evidence="1">Multi-pass membrane protein</topology>
    </subcellularLocation>
</comment>
<keyword evidence="2 7" id="KW-0812">Transmembrane</keyword>
<sequence>MDIVSLGLSPNSSRSKKILRVVNSNNRISIAISKQFETLNAFTKTFLAIQYQQQQQVEGTAQKQPEGNEQLQEIFKDLFLLLDVESFSLEKVTNINLEKLKDIQSRLYGVTPHGKNDETIVTLINEYTILALSLNLSNSLIYKTLILKNQQVYWETIYNSRFNKLVYFVQTSPIKLYHFAIEMIQRTNRAVSSSFHQVSEKPGVEEDNQVYGTWLRINHFARTMTKSVFQAIETIFVEDNPAIAFLSKRDASIVSSLKWYITSIVKAPITITNREIKTKLRAIKNEIELNTGNIDKLIKGNVENLLPTLTAILGIDKDGKNQILQAADSIIKFDKKQYSATSQSSFLTRYWPLLLVVLIYAPSQSQSMYKNRDEILHWIQYNGIEPVKGFFVNWVIKPLNEMLNILRSDSDGITITTKDSLRSDVDSLEKMILEFAHDNHIDTTPQIVASDVQNGDLNIVMSRYEQEIRSPIKYIISGSLLRLVLIQMQKVKVDGAVAISGIDKLMKSQQLVFGIVSMSPSIIILYQIYSYLTSARPIMVNGKQLNIVCLKCLNNIENLLIMLRNDQIEEEQSGKDATAAERKQRQASERAEADSYEGELLIEIINLIISSEPIIPKELHKDWIRDLNELNNSTFGLDTKLALVNRVWNMYGSYFK</sequence>
<evidence type="ECO:0000313" key="9">
    <source>
        <dbReference type="Proteomes" id="UP001497383"/>
    </source>
</evidence>
<dbReference type="Pfam" id="PF08637">
    <property type="entry name" value="NCA2"/>
    <property type="match status" value="1"/>
</dbReference>